<dbReference type="Proteomes" id="UP001630127">
    <property type="component" value="Unassembled WGS sequence"/>
</dbReference>
<reference evidence="2 3" key="1">
    <citation type="submission" date="2024-11" db="EMBL/GenBank/DDBJ databases">
        <title>A near-complete genome assembly of Cinchona calisaya.</title>
        <authorList>
            <person name="Lian D.C."/>
            <person name="Zhao X.W."/>
            <person name="Wei L."/>
        </authorList>
    </citation>
    <scope>NUCLEOTIDE SEQUENCE [LARGE SCALE GENOMIC DNA]</scope>
    <source>
        <tissue evidence="2">Nenye</tissue>
    </source>
</reference>
<feature type="compositionally biased region" description="Basic and acidic residues" evidence="1">
    <location>
        <begin position="314"/>
        <end position="339"/>
    </location>
</feature>
<dbReference type="PANTHER" id="PTHR31260:SF61">
    <property type="entry name" value="MULTICYSTATIN-LIKE ISOFORM X1"/>
    <property type="match status" value="1"/>
</dbReference>
<dbReference type="AlphaFoldDB" id="A0ABD2ZK78"/>
<evidence type="ECO:0000256" key="1">
    <source>
        <dbReference type="SAM" id="MobiDB-lite"/>
    </source>
</evidence>
<name>A0ABD2ZK78_9GENT</name>
<sequence>MADEQAVSPSRKKAKLEEIDDAIKGRDFNPYYFSDEPGVDKDPEIWAKYFHQIEESDGFDIYDFPGVSLEAPITPITGFENYPKTLQLLIEEATAAINDFNKNEATNYKVVKVEKENSQLWGVGFNSYVTFQAQDTDSDADTGSIMTTFQALVWVGPAEPVVKFCRLKSNNCASVDLASSFSDDFFENVEIVKGNHWIATLTQRRIYGYATEDEIRPLNDEKAVQADVDLIGELIVFLQLLWREEERAREGGDREKGEWHEVAGKIEWEWKGRMGDEGRTRFRRMKKGRAVGEGVGWVGLGWVVVRERVRREKGEDWGENNDKKEGGRELGRGLGKEKQEEEEGLGMRADGDGKDGKKEENEEGRRLGAKKEEEDGEGIVTGKMWEGGGWEDVGGEERGRRWGGNSDRKDWVCRAWG</sequence>
<keyword evidence="3" id="KW-1185">Reference proteome</keyword>
<protein>
    <submittedName>
        <fullName evidence="2">Uncharacterized protein</fullName>
    </submittedName>
</protein>
<gene>
    <name evidence="2" type="ORF">ACH5RR_018009</name>
</gene>
<dbReference type="Gene3D" id="3.10.450.10">
    <property type="match status" value="1"/>
</dbReference>
<comment type="caution">
    <text evidence="2">The sequence shown here is derived from an EMBL/GenBank/DDBJ whole genome shotgun (WGS) entry which is preliminary data.</text>
</comment>
<dbReference type="InterPro" id="IPR046350">
    <property type="entry name" value="Cystatin_sf"/>
</dbReference>
<dbReference type="InterPro" id="IPR010754">
    <property type="entry name" value="OPA3-like"/>
</dbReference>
<dbReference type="Pfam" id="PF07047">
    <property type="entry name" value="OPA3"/>
    <property type="match status" value="1"/>
</dbReference>
<feature type="compositionally biased region" description="Basic and acidic residues" evidence="1">
    <location>
        <begin position="349"/>
        <end position="373"/>
    </location>
</feature>
<dbReference type="SUPFAM" id="SSF54403">
    <property type="entry name" value="Cystatin/monellin"/>
    <property type="match status" value="1"/>
</dbReference>
<evidence type="ECO:0000313" key="2">
    <source>
        <dbReference type="EMBL" id="KAL3519860.1"/>
    </source>
</evidence>
<dbReference type="InterPro" id="IPR006462">
    <property type="entry name" value="MS5"/>
</dbReference>
<feature type="region of interest" description="Disordered" evidence="1">
    <location>
        <begin position="314"/>
        <end position="407"/>
    </location>
</feature>
<organism evidence="2 3">
    <name type="scientific">Cinchona calisaya</name>
    <dbReference type="NCBI Taxonomy" id="153742"/>
    <lineage>
        <taxon>Eukaryota</taxon>
        <taxon>Viridiplantae</taxon>
        <taxon>Streptophyta</taxon>
        <taxon>Embryophyta</taxon>
        <taxon>Tracheophyta</taxon>
        <taxon>Spermatophyta</taxon>
        <taxon>Magnoliopsida</taxon>
        <taxon>eudicotyledons</taxon>
        <taxon>Gunneridae</taxon>
        <taxon>Pentapetalae</taxon>
        <taxon>asterids</taxon>
        <taxon>lamiids</taxon>
        <taxon>Gentianales</taxon>
        <taxon>Rubiaceae</taxon>
        <taxon>Cinchonoideae</taxon>
        <taxon>Cinchoneae</taxon>
        <taxon>Cinchona</taxon>
    </lineage>
</organism>
<evidence type="ECO:0000313" key="3">
    <source>
        <dbReference type="Proteomes" id="UP001630127"/>
    </source>
</evidence>
<accession>A0ABD2ZK78</accession>
<dbReference type="EMBL" id="JBJUIK010000008">
    <property type="protein sequence ID" value="KAL3519860.1"/>
    <property type="molecule type" value="Genomic_DNA"/>
</dbReference>
<dbReference type="PANTHER" id="PTHR31260">
    <property type="entry name" value="CYSTATIN/MONELLIN SUPERFAMILY PROTEIN"/>
    <property type="match status" value="1"/>
</dbReference>
<proteinExistence type="predicted"/>
<feature type="compositionally biased region" description="Basic and acidic residues" evidence="1">
    <location>
        <begin position="395"/>
        <end position="407"/>
    </location>
</feature>